<accession>A0A3P7L5N7</accession>
<keyword evidence="1" id="KW-0175">Coiled coil</keyword>
<proteinExistence type="predicted"/>
<evidence type="ECO:0000256" key="1">
    <source>
        <dbReference type="SAM" id="Coils"/>
    </source>
</evidence>
<protein>
    <submittedName>
        <fullName evidence="2">Uncharacterized protein</fullName>
    </submittedName>
</protein>
<name>A0A3P7L5N7_DIBLA</name>
<keyword evidence="3" id="KW-1185">Reference proteome</keyword>
<dbReference type="OrthoDB" id="79871at2759"/>
<evidence type="ECO:0000313" key="3">
    <source>
        <dbReference type="Proteomes" id="UP000281553"/>
    </source>
</evidence>
<feature type="coiled-coil region" evidence="1">
    <location>
        <begin position="86"/>
        <end position="113"/>
    </location>
</feature>
<evidence type="ECO:0000313" key="2">
    <source>
        <dbReference type="EMBL" id="VDN11964.1"/>
    </source>
</evidence>
<dbReference type="Gene3D" id="1.20.5.390">
    <property type="entry name" value="L1 transposable element, trimerization domain"/>
    <property type="match status" value="1"/>
</dbReference>
<dbReference type="Proteomes" id="UP000281553">
    <property type="component" value="Unassembled WGS sequence"/>
</dbReference>
<gene>
    <name evidence="2" type="ORF">DILT_LOCUS7795</name>
</gene>
<dbReference type="SUPFAM" id="SSF69979">
    <property type="entry name" value="Eea1 homodimerisation domain"/>
    <property type="match status" value="1"/>
</dbReference>
<sequence>MSTEGNAIGHCALLPPELFPPRDCTIFEEEEEEERGGWGFCVLVWDANLDSTVAPPVVLALFFCWAQEGESSNDLKTEITRLLGCETLLKESLAEESSKLAQAEAECQKLRDAEGSALSGLQTKLDSTLMEHQTLMDQFIAVQDKNSQLEAALGTCHQELESLQRIVLDLGRQNQTLQIAQERLTNRQWVADESAIACSNCQREFSISLRKVSK</sequence>
<dbReference type="AlphaFoldDB" id="A0A3P7L5N7"/>
<dbReference type="EMBL" id="UYRU01052656">
    <property type="protein sequence ID" value="VDN11964.1"/>
    <property type="molecule type" value="Genomic_DNA"/>
</dbReference>
<reference evidence="2 3" key="1">
    <citation type="submission" date="2018-11" db="EMBL/GenBank/DDBJ databases">
        <authorList>
            <consortium name="Pathogen Informatics"/>
        </authorList>
    </citation>
    <scope>NUCLEOTIDE SEQUENCE [LARGE SCALE GENOMIC DNA]</scope>
</reference>
<organism evidence="2 3">
    <name type="scientific">Dibothriocephalus latus</name>
    <name type="common">Fish tapeworm</name>
    <name type="synonym">Diphyllobothrium latum</name>
    <dbReference type="NCBI Taxonomy" id="60516"/>
    <lineage>
        <taxon>Eukaryota</taxon>
        <taxon>Metazoa</taxon>
        <taxon>Spiralia</taxon>
        <taxon>Lophotrochozoa</taxon>
        <taxon>Platyhelminthes</taxon>
        <taxon>Cestoda</taxon>
        <taxon>Eucestoda</taxon>
        <taxon>Diphyllobothriidea</taxon>
        <taxon>Diphyllobothriidae</taxon>
        <taxon>Dibothriocephalus</taxon>
    </lineage>
</organism>